<protein>
    <submittedName>
        <fullName evidence="1">Uncharacterized protein</fullName>
    </submittedName>
</protein>
<sequence>MAGTPPGVSLLLAELPDFRCTLQVDSIPAGDGPSVLRDPAARGASALLDCVYGEVLALDGMGRRAFRPANMEFVLRNRFWGFSLNN</sequence>
<proteinExistence type="predicted"/>
<evidence type="ECO:0000313" key="1">
    <source>
        <dbReference type="EMBL" id="AEG70018.1"/>
    </source>
</evidence>
<gene>
    <name evidence="1" type="ordered locus">RSPO_c02725</name>
</gene>
<organism evidence="1 2">
    <name type="scientific">Ralstonia solanacearum (strain Po82)</name>
    <dbReference type="NCBI Taxonomy" id="1031711"/>
    <lineage>
        <taxon>Bacteria</taxon>
        <taxon>Pseudomonadati</taxon>
        <taxon>Pseudomonadota</taxon>
        <taxon>Betaproteobacteria</taxon>
        <taxon>Burkholderiales</taxon>
        <taxon>Burkholderiaceae</taxon>
        <taxon>Ralstonia</taxon>
        <taxon>Ralstonia solanacearum species complex</taxon>
    </lineage>
</organism>
<evidence type="ECO:0000313" key="2">
    <source>
        <dbReference type="Proteomes" id="UP000007953"/>
    </source>
</evidence>
<dbReference type="KEGG" id="rsn:RSPO_c02725"/>
<dbReference type="AlphaFoldDB" id="F6G3X1"/>
<accession>F6G3X1</accession>
<dbReference type="HOGENOM" id="CLU_2495641_0_0_4"/>
<name>F6G3X1_RALS8</name>
<dbReference type="Proteomes" id="UP000007953">
    <property type="component" value="Chromosome"/>
</dbReference>
<dbReference type="EMBL" id="CP002819">
    <property type="protein sequence ID" value="AEG70018.1"/>
    <property type="molecule type" value="Genomic_DNA"/>
</dbReference>
<reference evidence="1 2" key="1">
    <citation type="journal article" date="2011" name="J. Bacteriol.">
        <title>Complete genome sequence of the plant pathogen Ralstonia solanacearum strain Po82.</title>
        <authorList>
            <person name="Xu J."/>
            <person name="Zheng H.J."/>
            <person name="Liu L."/>
            <person name="Pan Z.C."/>
            <person name="Prior P."/>
            <person name="Tang B."/>
            <person name="Xu J.S."/>
            <person name="Zhang H."/>
            <person name="Tian Q."/>
            <person name="Zhang L.Q."/>
            <person name="Feng J."/>
        </authorList>
    </citation>
    <scope>NUCLEOTIDE SEQUENCE [LARGE SCALE GENOMIC DNA]</scope>
    <source>
        <strain evidence="1 2">Po82</strain>
    </source>
</reference>